<keyword evidence="1" id="KW-0472">Membrane</keyword>
<organism evidence="2 3">
    <name type="scientific">Lysobacter arseniciresistens ZS79</name>
    <dbReference type="NCBI Taxonomy" id="913325"/>
    <lineage>
        <taxon>Bacteria</taxon>
        <taxon>Pseudomonadati</taxon>
        <taxon>Pseudomonadota</taxon>
        <taxon>Gammaproteobacteria</taxon>
        <taxon>Lysobacterales</taxon>
        <taxon>Lysobacteraceae</taxon>
        <taxon>Novilysobacter</taxon>
    </lineage>
</organism>
<protein>
    <submittedName>
        <fullName evidence="2">Membrane protein</fullName>
    </submittedName>
</protein>
<dbReference type="RefSeq" id="WP_036210075.1">
    <property type="nucleotide sequence ID" value="NZ_AVPT01000010.1"/>
</dbReference>
<keyword evidence="3" id="KW-1185">Reference proteome</keyword>
<dbReference type="InterPro" id="IPR018643">
    <property type="entry name" value="DUF2069_membrane"/>
</dbReference>
<dbReference type="EMBL" id="AVPT01000010">
    <property type="protein sequence ID" value="KGM56683.1"/>
    <property type="molecule type" value="Genomic_DNA"/>
</dbReference>
<feature type="transmembrane region" description="Helical" evidence="1">
    <location>
        <begin position="34"/>
        <end position="53"/>
    </location>
</feature>
<keyword evidence="1" id="KW-0812">Transmembrane</keyword>
<feature type="transmembrane region" description="Helical" evidence="1">
    <location>
        <begin position="60"/>
        <end position="79"/>
    </location>
</feature>
<dbReference type="STRING" id="913325.N799_02945"/>
<name>A0A0A0F2V0_9GAMM</name>
<evidence type="ECO:0000256" key="1">
    <source>
        <dbReference type="SAM" id="Phobius"/>
    </source>
</evidence>
<dbReference type="eggNOG" id="COG3308">
    <property type="taxonomic scope" value="Bacteria"/>
</dbReference>
<dbReference type="PROSITE" id="PS51318">
    <property type="entry name" value="TAT"/>
    <property type="match status" value="1"/>
</dbReference>
<feature type="transmembrane region" description="Helical" evidence="1">
    <location>
        <begin position="85"/>
        <end position="106"/>
    </location>
</feature>
<proteinExistence type="predicted"/>
<sequence>MSAPLSSSRRVLLAALLALAALYAWWFGRQPQPWAELLVFALPPLLLAVGVLLRRRTAGFWSAVLALAWFSHGVMVAWVRPGDRWPALAGVALAVVVVFAASLPGLRMRFAKKRG</sequence>
<dbReference type="OrthoDB" id="5957486at2"/>
<dbReference type="Pfam" id="PF09842">
    <property type="entry name" value="DUF2069"/>
    <property type="match status" value="1"/>
</dbReference>
<accession>A0A0A0F2V0</accession>
<dbReference type="AlphaFoldDB" id="A0A0A0F2V0"/>
<comment type="caution">
    <text evidence="2">The sequence shown here is derived from an EMBL/GenBank/DDBJ whole genome shotgun (WGS) entry which is preliminary data.</text>
</comment>
<evidence type="ECO:0000313" key="2">
    <source>
        <dbReference type="EMBL" id="KGM56683.1"/>
    </source>
</evidence>
<reference evidence="2 3" key="1">
    <citation type="journal article" date="2015" name="Stand. Genomic Sci.">
        <title>Genomic information of the arsenic-resistant bacterium Lysobacter arseniciresistens type strain ZS79(T) and comparison of Lysobacter draft genomes.</title>
        <authorList>
            <person name="Liu L."/>
            <person name="Zhang S."/>
            <person name="Luo M."/>
            <person name="Wang G."/>
        </authorList>
    </citation>
    <scope>NUCLEOTIDE SEQUENCE [LARGE SCALE GENOMIC DNA]</scope>
    <source>
        <strain evidence="2 3">ZS79</strain>
    </source>
</reference>
<dbReference type="Proteomes" id="UP000029989">
    <property type="component" value="Unassembled WGS sequence"/>
</dbReference>
<gene>
    <name evidence="2" type="ORF">N799_02945</name>
</gene>
<evidence type="ECO:0000313" key="3">
    <source>
        <dbReference type="Proteomes" id="UP000029989"/>
    </source>
</evidence>
<dbReference type="InterPro" id="IPR006311">
    <property type="entry name" value="TAT_signal"/>
</dbReference>
<keyword evidence="1" id="KW-1133">Transmembrane helix</keyword>